<dbReference type="SUPFAM" id="SSF56176">
    <property type="entry name" value="FAD-binding/transporter-associated domain-like"/>
    <property type="match status" value="1"/>
</dbReference>
<dbReference type="OrthoDB" id="9775082at2"/>
<dbReference type="InterPro" id="IPR006093">
    <property type="entry name" value="Oxy_OxRdtase_FAD_BS"/>
</dbReference>
<sequence>MIWYDETAARREERFSIWDKRVEQDGTPQAIPQKYARELQSKIAGKVVLPGDPDYNTDRMVFNPRFSAYPQAIVYCVSPADVAECLNVSRALDLPVVVRSGGHSTAGFSSQSGFLIDVSELNDVGIYPESECAWVGPGTTFGKFNKHLQAYGYHTPGGACPTVCVGGYMQGGGYGFTARIFGMNCDQVEAVRVMLSDGRIVYADSEWNTDLYWAVRGGTGSNFGVLLAVKYKIYPLNSFAGFSICWSMAGAEGETQTANALAWLQANFMRTGAPDQLGYQMIWAYQGAEGTAKVPMLLMRGMYNGSTEDMRSVIQPVLDQPGAVLQTVYDPMPYEALNEALLSKPYEIPEFPKNFPFPPREAKLSRYLDQLLTADDWLKLVQYYVSTPNQTAIAAMEIYGGAIATPERTNAFIHRDVYCDIFFDVFWATEADKDQMLAFSQGWADTIAPYWSGRVYQNYPSPDNPDFGENYWGSYYPVLRFIKSKYDPLNLFRYPQSIAPTDRLDEDMGIYGLDKPIQHAHRS</sequence>
<evidence type="ECO:0000256" key="2">
    <source>
        <dbReference type="ARBA" id="ARBA00005466"/>
    </source>
</evidence>
<evidence type="ECO:0000313" key="7">
    <source>
        <dbReference type="EMBL" id="RBW60458.1"/>
    </source>
</evidence>
<dbReference type="Gene3D" id="3.40.462.20">
    <property type="match status" value="1"/>
</dbReference>
<keyword evidence="4" id="KW-0274">FAD</keyword>
<dbReference type="InterPro" id="IPR012951">
    <property type="entry name" value="BBE"/>
</dbReference>
<comment type="cofactor">
    <cofactor evidence="1">
        <name>FAD</name>
        <dbReference type="ChEBI" id="CHEBI:57692"/>
    </cofactor>
</comment>
<dbReference type="EMBL" id="QOCE01000011">
    <property type="protein sequence ID" value="RBW60458.1"/>
    <property type="molecule type" value="Genomic_DNA"/>
</dbReference>
<comment type="similarity">
    <text evidence="2">Belongs to the oxygen-dependent FAD-linked oxidoreductase family.</text>
</comment>
<dbReference type="InterPro" id="IPR016166">
    <property type="entry name" value="FAD-bd_PCMH"/>
</dbReference>
<dbReference type="PROSITE" id="PS00862">
    <property type="entry name" value="OX2_COVAL_FAD"/>
    <property type="match status" value="1"/>
</dbReference>
<dbReference type="GO" id="GO:0071949">
    <property type="term" value="F:FAD binding"/>
    <property type="evidence" value="ECO:0007669"/>
    <property type="project" value="InterPro"/>
</dbReference>
<feature type="domain" description="FAD-binding PCMH-type" evidence="6">
    <location>
        <begin position="66"/>
        <end position="236"/>
    </location>
</feature>
<dbReference type="PROSITE" id="PS51387">
    <property type="entry name" value="FAD_PCMH"/>
    <property type="match status" value="1"/>
</dbReference>
<dbReference type="PANTHER" id="PTHR42973">
    <property type="entry name" value="BINDING OXIDOREDUCTASE, PUTATIVE (AFU_ORTHOLOGUE AFUA_1G17690)-RELATED"/>
    <property type="match status" value="1"/>
</dbReference>
<name>A0A366X6A9_9RHOB</name>
<keyword evidence="5" id="KW-0560">Oxidoreductase</keyword>
<evidence type="ECO:0000313" key="8">
    <source>
        <dbReference type="Proteomes" id="UP000252706"/>
    </source>
</evidence>
<dbReference type="AlphaFoldDB" id="A0A366X6A9"/>
<dbReference type="RefSeq" id="WP_113822010.1">
    <property type="nucleotide sequence ID" value="NZ_QOCE01000011.1"/>
</dbReference>
<dbReference type="Gene3D" id="3.30.465.10">
    <property type="match status" value="1"/>
</dbReference>
<comment type="caution">
    <text evidence="7">The sequence shown here is derived from an EMBL/GenBank/DDBJ whole genome shotgun (WGS) entry which is preliminary data.</text>
</comment>
<evidence type="ECO:0000259" key="6">
    <source>
        <dbReference type="PROSITE" id="PS51387"/>
    </source>
</evidence>
<proteinExistence type="inferred from homology"/>
<keyword evidence="3" id="KW-0285">Flavoprotein</keyword>
<reference evidence="7 8" key="1">
    <citation type="submission" date="2018-07" db="EMBL/GenBank/DDBJ databases">
        <title>Modular assembly of carbohydrate-degrading microbial communities in the ocean.</title>
        <authorList>
            <person name="Enke T.N."/>
            <person name="Datta M.S."/>
            <person name="Schwartzman J.A."/>
            <person name="Cermak N."/>
            <person name="Schmitz D.A."/>
            <person name="Barrere J."/>
            <person name="Cordero O.X."/>
        </authorList>
    </citation>
    <scope>NUCLEOTIDE SEQUENCE [LARGE SCALE GENOMIC DNA]</scope>
    <source>
        <strain evidence="7 8">C3M10</strain>
    </source>
</reference>
<gene>
    <name evidence="7" type="ORF">DS909_03250</name>
</gene>
<evidence type="ECO:0000256" key="4">
    <source>
        <dbReference type="ARBA" id="ARBA00022827"/>
    </source>
</evidence>
<evidence type="ECO:0000256" key="5">
    <source>
        <dbReference type="ARBA" id="ARBA00023002"/>
    </source>
</evidence>
<evidence type="ECO:0000256" key="1">
    <source>
        <dbReference type="ARBA" id="ARBA00001974"/>
    </source>
</evidence>
<dbReference type="Proteomes" id="UP000252706">
    <property type="component" value="Unassembled WGS sequence"/>
</dbReference>
<organism evidence="7 8">
    <name type="scientific">Phaeobacter gallaeciensis</name>
    <dbReference type="NCBI Taxonomy" id="60890"/>
    <lineage>
        <taxon>Bacteria</taxon>
        <taxon>Pseudomonadati</taxon>
        <taxon>Pseudomonadota</taxon>
        <taxon>Alphaproteobacteria</taxon>
        <taxon>Rhodobacterales</taxon>
        <taxon>Roseobacteraceae</taxon>
        <taxon>Phaeobacter</taxon>
    </lineage>
</organism>
<dbReference type="Pfam" id="PF08031">
    <property type="entry name" value="BBE"/>
    <property type="match status" value="1"/>
</dbReference>
<dbReference type="GO" id="GO:0016491">
    <property type="term" value="F:oxidoreductase activity"/>
    <property type="evidence" value="ECO:0007669"/>
    <property type="project" value="UniProtKB-KW"/>
</dbReference>
<dbReference type="InterPro" id="IPR050416">
    <property type="entry name" value="FAD-linked_Oxidoreductase"/>
</dbReference>
<dbReference type="InterPro" id="IPR006094">
    <property type="entry name" value="Oxid_FAD_bind_N"/>
</dbReference>
<dbReference type="InterPro" id="IPR016169">
    <property type="entry name" value="FAD-bd_PCMH_sub2"/>
</dbReference>
<evidence type="ECO:0000256" key="3">
    <source>
        <dbReference type="ARBA" id="ARBA00022630"/>
    </source>
</evidence>
<accession>A0A366X6A9</accession>
<dbReference type="Pfam" id="PF01565">
    <property type="entry name" value="FAD_binding_4"/>
    <property type="match status" value="1"/>
</dbReference>
<protein>
    <submittedName>
        <fullName evidence="7">FAD-binding oxidoreductase</fullName>
    </submittedName>
</protein>
<dbReference type="InterPro" id="IPR036318">
    <property type="entry name" value="FAD-bd_PCMH-like_sf"/>
</dbReference>
<dbReference type="PANTHER" id="PTHR42973:SF39">
    <property type="entry name" value="FAD-BINDING PCMH-TYPE DOMAIN-CONTAINING PROTEIN"/>
    <property type="match status" value="1"/>
</dbReference>